<dbReference type="EC" id="4.2.99.18" evidence="12"/>
<feature type="binding site" evidence="12">
    <location>
        <position position="187"/>
    </location>
    <ligand>
        <name>[4Fe-4S] cluster</name>
        <dbReference type="ChEBI" id="CHEBI:49883"/>
    </ligand>
</feature>
<keyword evidence="14" id="KW-0255">Endonuclease</keyword>
<evidence type="ECO:0000256" key="2">
    <source>
        <dbReference type="ARBA" id="ARBA00022485"/>
    </source>
</evidence>
<keyword evidence="5 12" id="KW-0378">Hydrolase</keyword>
<dbReference type="Gene3D" id="1.10.1670.10">
    <property type="entry name" value="Helix-hairpin-Helix base-excision DNA repair enzymes (C-terminal)"/>
    <property type="match status" value="1"/>
</dbReference>
<dbReference type="SMART" id="SM00525">
    <property type="entry name" value="FES"/>
    <property type="match status" value="1"/>
</dbReference>
<accession>A0A451DA08</accession>
<evidence type="ECO:0000313" key="15">
    <source>
        <dbReference type="Proteomes" id="UP000294368"/>
    </source>
</evidence>
<comment type="cofactor">
    <cofactor evidence="12">
        <name>[4Fe-4S] cluster</name>
        <dbReference type="ChEBI" id="CHEBI:49883"/>
    </cofactor>
    <text evidence="12">Binds 1 [4Fe-4S] cluster.</text>
</comment>
<feature type="binding site" evidence="12">
    <location>
        <position position="197"/>
    </location>
    <ligand>
        <name>[4Fe-4S] cluster</name>
        <dbReference type="ChEBI" id="CHEBI:49883"/>
    </ligand>
</feature>
<dbReference type="FunFam" id="1.10.340.30:FF:000001">
    <property type="entry name" value="Endonuclease III"/>
    <property type="match status" value="1"/>
</dbReference>
<evidence type="ECO:0000256" key="8">
    <source>
        <dbReference type="ARBA" id="ARBA00023125"/>
    </source>
</evidence>
<evidence type="ECO:0000256" key="7">
    <source>
        <dbReference type="ARBA" id="ARBA00023014"/>
    </source>
</evidence>
<dbReference type="Gene3D" id="1.10.340.30">
    <property type="entry name" value="Hypothetical protein, domain 2"/>
    <property type="match status" value="1"/>
</dbReference>
<dbReference type="NCBIfam" id="TIGR01083">
    <property type="entry name" value="nth"/>
    <property type="match status" value="1"/>
</dbReference>
<evidence type="ECO:0000256" key="1">
    <source>
        <dbReference type="ARBA" id="ARBA00008343"/>
    </source>
</evidence>
<dbReference type="PANTHER" id="PTHR10359">
    <property type="entry name" value="A/G-SPECIFIC ADENINE GLYCOSYLASE/ENDONUCLEASE III"/>
    <property type="match status" value="1"/>
</dbReference>
<dbReference type="SMART" id="SM00478">
    <property type="entry name" value="ENDO3c"/>
    <property type="match status" value="1"/>
</dbReference>
<evidence type="ECO:0000259" key="13">
    <source>
        <dbReference type="SMART" id="SM00478"/>
    </source>
</evidence>
<name>A0A451DA08_9GAMM</name>
<dbReference type="GO" id="GO:0140078">
    <property type="term" value="F:class I DNA-(apurinic or apyrimidinic site) endonuclease activity"/>
    <property type="evidence" value="ECO:0007669"/>
    <property type="project" value="UniProtKB-EC"/>
</dbReference>
<feature type="binding site" evidence="12">
    <location>
        <position position="194"/>
    </location>
    <ligand>
        <name>[4Fe-4S] cluster</name>
        <dbReference type="ChEBI" id="CHEBI:49883"/>
    </ligand>
</feature>
<dbReference type="GO" id="GO:0051539">
    <property type="term" value="F:4 iron, 4 sulfur cluster binding"/>
    <property type="evidence" value="ECO:0007669"/>
    <property type="project" value="UniProtKB-UniRule"/>
</dbReference>
<dbReference type="InterPro" id="IPR003265">
    <property type="entry name" value="HhH-GPD_domain"/>
</dbReference>
<dbReference type="EMBL" id="LR217715">
    <property type="protein sequence ID" value="VFP83162.1"/>
    <property type="molecule type" value="Genomic_DNA"/>
</dbReference>
<sequence length="209" mass="23735">MNQYIRKKILMRLQKHDPQPISELNGTSPFEILIATVLSAQSTDVSVNKVTSRLYPWANTAPTLLEFGIERLKNKIKTLGLYNIKSKNIINICHILLEKHGGDVPNNMEALKSLPGVGRKTASVVLNKAFHQPTIAVDRHVFRVCNRSRFAIGASVREVEKKLLQCVPKIFQMNCHQWFVSHGRYTCLSRKPKCGVCLIEDLCEFTSKY</sequence>
<dbReference type="AlphaFoldDB" id="A0A451DA08"/>
<reference evidence="14 15" key="1">
    <citation type="submission" date="2019-02" db="EMBL/GenBank/DDBJ databases">
        <authorList>
            <person name="Manzano-Marin A."/>
            <person name="Manzano-Marin A."/>
        </authorList>
    </citation>
    <scope>NUCLEOTIDE SEQUENCE [LARGE SCALE GENOMIC DNA]</scope>
    <source>
        <strain evidence="14 15">ErCikochiana</strain>
    </source>
</reference>
<evidence type="ECO:0000256" key="3">
    <source>
        <dbReference type="ARBA" id="ARBA00022723"/>
    </source>
</evidence>
<proteinExistence type="inferred from homology"/>
<keyword evidence="7 12" id="KW-0411">Iron-sulfur</keyword>
<dbReference type="HAMAP" id="MF_00942">
    <property type="entry name" value="Nth"/>
    <property type="match status" value="1"/>
</dbReference>
<dbReference type="InterPro" id="IPR004035">
    <property type="entry name" value="Endouclease-III_FeS-bd_BS"/>
</dbReference>
<dbReference type="InterPro" id="IPR000445">
    <property type="entry name" value="HhH_motif"/>
</dbReference>
<dbReference type="Proteomes" id="UP000294368">
    <property type="component" value="Chromosome"/>
</dbReference>
<comment type="similarity">
    <text evidence="1 12">Belongs to the Nth/MutY family.</text>
</comment>
<dbReference type="RefSeq" id="WP_157988532.1">
    <property type="nucleotide sequence ID" value="NZ_LR217715.1"/>
</dbReference>
<dbReference type="InterPro" id="IPR023170">
    <property type="entry name" value="HhH_base_excis_C"/>
</dbReference>
<evidence type="ECO:0000256" key="12">
    <source>
        <dbReference type="HAMAP-Rule" id="MF_00942"/>
    </source>
</evidence>
<keyword evidence="4 12" id="KW-0227">DNA damage</keyword>
<dbReference type="FunFam" id="1.10.1670.10:FF:000001">
    <property type="entry name" value="Endonuclease III"/>
    <property type="match status" value="1"/>
</dbReference>
<evidence type="ECO:0000256" key="6">
    <source>
        <dbReference type="ARBA" id="ARBA00023004"/>
    </source>
</evidence>
<keyword evidence="6 12" id="KW-0408">Iron</keyword>
<feature type="domain" description="HhH-GPD" evidence="13">
    <location>
        <begin position="38"/>
        <end position="185"/>
    </location>
</feature>
<keyword evidence="10 12" id="KW-0456">Lyase</keyword>
<dbReference type="Pfam" id="PF10576">
    <property type="entry name" value="EndIII_4Fe-2S"/>
    <property type="match status" value="1"/>
</dbReference>
<keyword evidence="8 12" id="KW-0238">DNA-binding</keyword>
<evidence type="ECO:0000256" key="10">
    <source>
        <dbReference type="ARBA" id="ARBA00023239"/>
    </source>
</evidence>
<comment type="function">
    <text evidence="12">DNA repair enzyme that has both DNA N-glycosylase activity and AP-lyase activity. The DNA N-glycosylase activity releases various damaged pyrimidines from DNA by cleaving the N-glycosidic bond, leaving an AP (apurinic/apyrimidinic) site. The AP-lyase activity cleaves the phosphodiester bond 3' to the AP site by a beta-elimination, leaving a 3'-terminal unsaturated sugar and a product with a terminal 5'-phosphate.</text>
</comment>
<dbReference type="PROSITE" id="PS00764">
    <property type="entry name" value="ENDONUCLEASE_III_1"/>
    <property type="match status" value="1"/>
</dbReference>
<organism evidence="14 15">
    <name type="scientific">Candidatus Erwinia haradaeae</name>
    <dbReference type="NCBI Taxonomy" id="1922217"/>
    <lineage>
        <taxon>Bacteria</taxon>
        <taxon>Pseudomonadati</taxon>
        <taxon>Pseudomonadota</taxon>
        <taxon>Gammaproteobacteria</taxon>
        <taxon>Enterobacterales</taxon>
        <taxon>Erwiniaceae</taxon>
        <taxon>Erwinia</taxon>
    </lineage>
</organism>
<dbReference type="GO" id="GO:0046872">
    <property type="term" value="F:metal ion binding"/>
    <property type="evidence" value="ECO:0007669"/>
    <property type="project" value="UniProtKB-KW"/>
</dbReference>
<dbReference type="Pfam" id="PF00633">
    <property type="entry name" value="HHH"/>
    <property type="match status" value="1"/>
</dbReference>
<dbReference type="GO" id="GO:0003677">
    <property type="term" value="F:DNA binding"/>
    <property type="evidence" value="ECO:0007669"/>
    <property type="project" value="UniProtKB-UniRule"/>
</dbReference>
<keyword evidence="2 12" id="KW-0004">4Fe-4S</keyword>
<dbReference type="InterPro" id="IPR011257">
    <property type="entry name" value="DNA_glycosylase"/>
</dbReference>
<feature type="binding site" evidence="12">
    <location>
        <position position="203"/>
    </location>
    <ligand>
        <name>[4Fe-4S] cluster</name>
        <dbReference type="ChEBI" id="CHEBI:49883"/>
    </ligand>
</feature>
<dbReference type="PIRSF" id="PIRSF001435">
    <property type="entry name" value="Nth"/>
    <property type="match status" value="1"/>
</dbReference>
<gene>
    <name evidence="12 14" type="primary">nth</name>
    <name evidence="14" type="ORF">ERCIKOCA2762_399</name>
</gene>
<dbReference type="OrthoDB" id="9800977at2"/>
<dbReference type="CDD" id="cd00056">
    <property type="entry name" value="ENDO3c"/>
    <property type="match status" value="1"/>
</dbReference>
<dbReference type="InterPro" id="IPR005759">
    <property type="entry name" value="Nth"/>
</dbReference>
<keyword evidence="9 12" id="KW-0234">DNA repair</keyword>
<protein>
    <recommendedName>
        <fullName evidence="12">Endonuclease III</fullName>
        <ecNumber evidence="12">4.2.99.18</ecNumber>
    </recommendedName>
    <alternativeName>
        <fullName evidence="12">DNA-(apurinic or apyrimidinic site) lyase</fullName>
    </alternativeName>
</protein>
<evidence type="ECO:0000256" key="5">
    <source>
        <dbReference type="ARBA" id="ARBA00022801"/>
    </source>
</evidence>
<comment type="catalytic activity">
    <reaction evidence="12">
        <text>2'-deoxyribonucleotide-(2'-deoxyribose 5'-phosphate)-2'-deoxyribonucleotide-DNA = a 3'-end 2'-deoxyribonucleotide-(2,3-dehydro-2,3-deoxyribose 5'-phosphate)-DNA + a 5'-end 5'-phospho-2'-deoxyribonucleoside-DNA + H(+)</text>
        <dbReference type="Rhea" id="RHEA:66592"/>
        <dbReference type="Rhea" id="RHEA-COMP:13180"/>
        <dbReference type="Rhea" id="RHEA-COMP:16897"/>
        <dbReference type="Rhea" id="RHEA-COMP:17067"/>
        <dbReference type="ChEBI" id="CHEBI:15378"/>
        <dbReference type="ChEBI" id="CHEBI:136412"/>
        <dbReference type="ChEBI" id="CHEBI:157695"/>
        <dbReference type="ChEBI" id="CHEBI:167181"/>
        <dbReference type="EC" id="4.2.99.18"/>
    </reaction>
</comment>
<dbReference type="InterPro" id="IPR003651">
    <property type="entry name" value="Endonuclease3_FeS-loop_motif"/>
</dbReference>
<dbReference type="Pfam" id="PF00730">
    <property type="entry name" value="HhH-GPD"/>
    <property type="match status" value="1"/>
</dbReference>
<dbReference type="GO" id="GO:0019104">
    <property type="term" value="F:DNA N-glycosylase activity"/>
    <property type="evidence" value="ECO:0007669"/>
    <property type="project" value="UniProtKB-UniRule"/>
</dbReference>
<evidence type="ECO:0000256" key="9">
    <source>
        <dbReference type="ARBA" id="ARBA00023204"/>
    </source>
</evidence>
<dbReference type="SUPFAM" id="SSF48150">
    <property type="entry name" value="DNA-glycosylase"/>
    <property type="match status" value="1"/>
</dbReference>
<keyword evidence="11 12" id="KW-0326">Glycosidase</keyword>
<evidence type="ECO:0000313" key="14">
    <source>
        <dbReference type="EMBL" id="VFP83162.1"/>
    </source>
</evidence>
<dbReference type="PANTHER" id="PTHR10359:SF18">
    <property type="entry name" value="ENDONUCLEASE III"/>
    <property type="match status" value="1"/>
</dbReference>
<keyword evidence="3 12" id="KW-0479">Metal-binding</keyword>
<dbReference type="GO" id="GO:0006285">
    <property type="term" value="P:base-excision repair, AP site formation"/>
    <property type="evidence" value="ECO:0007669"/>
    <property type="project" value="TreeGrafter"/>
</dbReference>
<keyword evidence="14" id="KW-0540">Nuclease</keyword>
<evidence type="ECO:0000256" key="11">
    <source>
        <dbReference type="ARBA" id="ARBA00023295"/>
    </source>
</evidence>
<evidence type="ECO:0000256" key="4">
    <source>
        <dbReference type="ARBA" id="ARBA00022763"/>
    </source>
</evidence>